<dbReference type="Pfam" id="PF13665">
    <property type="entry name" value="Tox-PAAR-like"/>
    <property type="match status" value="1"/>
</dbReference>
<dbReference type="RefSeq" id="WP_044239218.1">
    <property type="nucleotide sequence ID" value="NZ_ASRX01000014.1"/>
</dbReference>
<reference evidence="1 2" key="1">
    <citation type="submission" date="2013-05" db="EMBL/GenBank/DDBJ databases">
        <title>Genome assembly of Chondromyces apiculatus DSM 436.</title>
        <authorList>
            <person name="Sharma G."/>
            <person name="Khatri I."/>
            <person name="Kaur C."/>
            <person name="Mayilraj S."/>
            <person name="Subramanian S."/>
        </authorList>
    </citation>
    <scope>NUCLEOTIDE SEQUENCE [LARGE SCALE GENOMIC DNA]</scope>
    <source>
        <strain evidence="1 2">DSM 436</strain>
    </source>
</reference>
<dbReference type="OrthoDB" id="1550495at2"/>
<dbReference type="CDD" id="cd14740">
    <property type="entry name" value="PAAR_4"/>
    <property type="match status" value="1"/>
</dbReference>
<proteinExistence type="predicted"/>
<evidence type="ECO:0000313" key="2">
    <source>
        <dbReference type="Proteomes" id="UP000019678"/>
    </source>
</evidence>
<dbReference type="STRING" id="1192034.CAP_1535"/>
<gene>
    <name evidence="1" type="ORF">CAP_1535</name>
</gene>
<dbReference type="EMBL" id="ASRX01000014">
    <property type="protein sequence ID" value="EYF06838.1"/>
    <property type="molecule type" value="Genomic_DNA"/>
</dbReference>
<keyword evidence="2" id="KW-1185">Reference proteome</keyword>
<protein>
    <submittedName>
        <fullName evidence="1">Uncharacterized protein</fullName>
    </submittedName>
</protein>
<dbReference type="Proteomes" id="UP000019678">
    <property type="component" value="Unassembled WGS sequence"/>
</dbReference>
<sequence>MGVTVGVNNMSVVHKDSGGVSPCFPDVCKTPSPAGPVPIPYPNIARSSDTAKGTKKVKCDGNPVCVESSNFSTSTGDEAGTAGGGVVSNKTKGKAEFVNYSFDVKFEGKGVARALDLMLHNDKNTPPTPVIQKPVVVILMAGSIKSECPCCEEAT</sequence>
<comment type="caution">
    <text evidence="1">The sequence shown here is derived from an EMBL/GenBank/DDBJ whole genome shotgun (WGS) entry which is preliminary data.</text>
</comment>
<evidence type="ECO:0000313" key="1">
    <source>
        <dbReference type="EMBL" id="EYF06838.1"/>
    </source>
</evidence>
<dbReference type="AlphaFoldDB" id="A0A017TC22"/>
<name>A0A017TC22_9BACT</name>
<organism evidence="1 2">
    <name type="scientific">Chondromyces apiculatus DSM 436</name>
    <dbReference type="NCBI Taxonomy" id="1192034"/>
    <lineage>
        <taxon>Bacteria</taxon>
        <taxon>Pseudomonadati</taxon>
        <taxon>Myxococcota</taxon>
        <taxon>Polyangia</taxon>
        <taxon>Polyangiales</taxon>
        <taxon>Polyangiaceae</taxon>
        <taxon>Chondromyces</taxon>
    </lineage>
</organism>
<accession>A0A017TC22</accession>
<dbReference type="eggNOG" id="COG1196">
    <property type="taxonomic scope" value="Bacteria"/>
</dbReference>